<feature type="signal peptide" evidence="1">
    <location>
        <begin position="1"/>
        <end position="20"/>
    </location>
</feature>
<feature type="chain" id="PRO_5041375653" evidence="1">
    <location>
        <begin position="21"/>
        <end position="179"/>
    </location>
</feature>
<dbReference type="EMBL" id="CATQJL010000316">
    <property type="protein sequence ID" value="CAJ0605402.1"/>
    <property type="molecule type" value="Genomic_DNA"/>
</dbReference>
<keyword evidence="1" id="KW-0732">Signal</keyword>
<organism evidence="2 3">
    <name type="scientific">Cylicocyclus nassatus</name>
    <name type="common">Nematode worm</name>
    <dbReference type="NCBI Taxonomy" id="53992"/>
    <lineage>
        <taxon>Eukaryota</taxon>
        <taxon>Metazoa</taxon>
        <taxon>Ecdysozoa</taxon>
        <taxon>Nematoda</taxon>
        <taxon>Chromadorea</taxon>
        <taxon>Rhabditida</taxon>
        <taxon>Rhabditina</taxon>
        <taxon>Rhabditomorpha</taxon>
        <taxon>Strongyloidea</taxon>
        <taxon>Strongylidae</taxon>
        <taxon>Cylicocyclus</taxon>
    </lineage>
</organism>
<proteinExistence type="predicted"/>
<name>A0AA36H7J4_CYLNA</name>
<dbReference type="AlphaFoldDB" id="A0AA36H7J4"/>
<evidence type="ECO:0000313" key="3">
    <source>
        <dbReference type="Proteomes" id="UP001176961"/>
    </source>
</evidence>
<evidence type="ECO:0000313" key="2">
    <source>
        <dbReference type="EMBL" id="CAJ0605402.1"/>
    </source>
</evidence>
<accession>A0AA36H7J4</accession>
<dbReference type="Proteomes" id="UP001176961">
    <property type="component" value="Unassembled WGS sequence"/>
</dbReference>
<comment type="caution">
    <text evidence="2">The sequence shown here is derived from an EMBL/GenBank/DDBJ whole genome shotgun (WGS) entry which is preliminary data.</text>
</comment>
<protein>
    <submittedName>
        <fullName evidence="2">Uncharacterized protein</fullName>
    </submittedName>
</protein>
<sequence length="179" mass="20329">MSRILLLVPILLLSSKGVLPLGGKLFFTHPRSNLINKSYAYLTLCQPSEKIILNVSVVVNPFQEGQVIHFQRAGVPFEVNSSLPNVTHLTVAAAPWPIPLNLKQITLRLGKNLYKLLLNPNCEEGDEFWISSEMTSYWSRFVDCEETDTYCDSRSDEISACETPFTYHMLWSSGIDRYE</sequence>
<reference evidence="2" key="1">
    <citation type="submission" date="2023-07" db="EMBL/GenBank/DDBJ databases">
        <authorList>
            <consortium name="CYATHOMIX"/>
        </authorList>
    </citation>
    <scope>NUCLEOTIDE SEQUENCE</scope>
    <source>
        <strain evidence="2">N/A</strain>
    </source>
</reference>
<keyword evidence="3" id="KW-1185">Reference proteome</keyword>
<gene>
    <name evidence="2" type="ORF">CYNAS_LOCUS17385</name>
</gene>
<evidence type="ECO:0000256" key="1">
    <source>
        <dbReference type="SAM" id="SignalP"/>
    </source>
</evidence>